<dbReference type="InterPro" id="IPR023393">
    <property type="entry name" value="START-like_dom_sf"/>
</dbReference>
<dbReference type="GO" id="GO:0009738">
    <property type="term" value="P:abscisic acid-activated signaling pathway"/>
    <property type="evidence" value="ECO:0007669"/>
    <property type="project" value="TreeGrafter"/>
</dbReference>
<gene>
    <name evidence="4" type="ORF">LITE_LOCUS9713</name>
</gene>
<dbReference type="GO" id="GO:0038023">
    <property type="term" value="F:signaling receptor activity"/>
    <property type="evidence" value="ECO:0007669"/>
    <property type="project" value="TreeGrafter"/>
</dbReference>
<protein>
    <recommendedName>
        <fullName evidence="3">Bet v I/Major latex protein domain-containing protein</fullName>
    </recommendedName>
</protein>
<dbReference type="EMBL" id="CAMGYJ010000004">
    <property type="protein sequence ID" value="CAI0397905.1"/>
    <property type="molecule type" value="Genomic_DNA"/>
</dbReference>
<keyword evidence="2" id="KW-0017">Alkaloid metabolism</keyword>
<dbReference type="GO" id="GO:0005737">
    <property type="term" value="C:cytoplasm"/>
    <property type="evidence" value="ECO:0007669"/>
    <property type="project" value="TreeGrafter"/>
</dbReference>
<dbReference type="GO" id="GO:0010427">
    <property type="term" value="F:abscisic acid binding"/>
    <property type="evidence" value="ECO:0007669"/>
    <property type="project" value="TreeGrafter"/>
</dbReference>
<dbReference type="GO" id="GO:0006952">
    <property type="term" value="P:defense response"/>
    <property type="evidence" value="ECO:0007669"/>
    <property type="project" value="InterPro"/>
</dbReference>
<dbReference type="AlphaFoldDB" id="A0AAV0IK00"/>
<evidence type="ECO:0000256" key="2">
    <source>
        <dbReference type="ARBA" id="ARBA00022589"/>
    </source>
</evidence>
<keyword evidence="5" id="KW-1185">Reference proteome</keyword>
<evidence type="ECO:0000313" key="4">
    <source>
        <dbReference type="EMBL" id="CAI0397905.1"/>
    </source>
</evidence>
<sequence length="168" mass="18878">MGVIRGKICHEFPVEAPASVVWQSYRGLELSRLVNELMPHLVGTAEVVEGDGSAGTIVKLIFPPGTPGIGYLKGVFRIMDDEKRVRESDVFEGGYLHLGFDRYTIRIEIVDDDVHMHRSIVRSTVKYELKDDSKAHLLSQLSIQMHITIAHVVGDYIVNDRKKLTHPS</sequence>
<evidence type="ECO:0000259" key="3">
    <source>
        <dbReference type="Pfam" id="PF00407"/>
    </source>
</evidence>
<comment type="similarity">
    <text evidence="1">Belongs to the BetVI family.</text>
</comment>
<evidence type="ECO:0000256" key="1">
    <source>
        <dbReference type="ARBA" id="ARBA00009744"/>
    </source>
</evidence>
<proteinExistence type="inferred from homology"/>
<dbReference type="InterPro" id="IPR000916">
    <property type="entry name" value="Bet_v_I/MLP"/>
</dbReference>
<dbReference type="Pfam" id="PF00407">
    <property type="entry name" value="Bet_v_1"/>
    <property type="match status" value="1"/>
</dbReference>
<organism evidence="4 5">
    <name type="scientific">Linum tenue</name>
    <dbReference type="NCBI Taxonomy" id="586396"/>
    <lineage>
        <taxon>Eukaryota</taxon>
        <taxon>Viridiplantae</taxon>
        <taxon>Streptophyta</taxon>
        <taxon>Embryophyta</taxon>
        <taxon>Tracheophyta</taxon>
        <taxon>Spermatophyta</taxon>
        <taxon>Magnoliopsida</taxon>
        <taxon>eudicotyledons</taxon>
        <taxon>Gunneridae</taxon>
        <taxon>Pentapetalae</taxon>
        <taxon>rosids</taxon>
        <taxon>fabids</taxon>
        <taxon>Malpighiales</taxon>
        <taxon>Linaceae</taxon>
        <taxon>Linum</taxon>
    </lineage>
</organism>
<dbReference type="GO" id="GO:0005634">
    <property type="term" value="C:nucleus"/>
    <property type="evidence" value="ECO:0007669"/>
    <property type="project" value="TreeGrafter"/>
</dbReference>
<name>A0AAV0IK00_9ROSI</name>
<dbReference type="GO" id="GO:0004864">
    <property type="term" value="F:protein phosphatase inhibitor activity"/>
    <property type="evidence" value="ECO:0007669"/>
    <property type="project" value="TreeGrafter"/>
</dbReference>
<dbReference type="PANTHER" id="PTHR31213">
    <property type="entry name" value="OS08G0374000 PROTEIN-RELATED"/>
    <property type="match status" value="1"/>
</dbReference>
<feature type="domain" description="Bet v I/Major latex protein" evidence="3">
    <location>
        <begin position="5"/>
        <end position="147"/>
    </location>
</feature>
<dbReference type="InterPro" id="IPR050279">
    <property type="entry name" value="Plant_def-hormone_signal"/>
</dbReference>
<evidence type="ECO:0000313" key="5">
    <source>
        <dbReference type="Proteomes" id="UP001154282"/>
    </source>
</evidence>
<dbReference type="Gene3D" id="3.30.530.20">
    <property type="match status" value="1"/>
</dbReference>
<accession>A0AAV0IK00</accession>
<dbReference type="GO" id="GO:0009820">
    <property type="term" value="P:alkaloid metabolic process"/>
    <property type="evidence" value="ECO:0007669"/>
    <property type="project" value="UniProtKB-KW"/>
</dbReference>
<dbReference type="Proteomes" id="UP001154282">
    <property type="component" value="Unassembled WGS sequence"/>
</dbReference>
<comment type="caution">
    <text evidence="4">The sequence shown here is derived from an EMBL/GenBank/DDBJ whole genome shotgun (WGS) entry which is preliminary data.</text>
</comment>
<reference evidence="4" key="1">
    <citation type="submission" date="2022-08" db="EMBL/GenBank/DDBJ databases">
        <authorList>
            <person name="Gutierrez-Valencia J."/>
        </authorList>
    </citation>
    <scope>NUCLEOTIDE SEQUENCE</scope>
</reference>
<dbReference type="SUPFAM" id="SSF55961">
    <property type="entry name" value="Bet v1-like"/>
    <property type="match status" value="1"/>
</dbReference>
<dbReference type="PANTHER" id="PTHR31213:SF19">
    <property type="entry name" value="BET V I_MAJOR LATEX PROTEIN DOMAIN-CONTAINING PROTEIN"/>
    <property type="match status" value="1"/>
</dbReference>